<protein>
    <submittedName>
        <fullName evidence="2">Uncharacterized protein</fullName>
    </submittedName>
</protein>
<evidence type="ECO:0000313" key="3">
    <source>
        <dbReference type="Proteomes" id="UP000324832"/>
    </source>
</evidence>
<name>A0A5E4R5N2_9NEOP</name>
<organism evidence="2 3">
    <name type="scientific">Leptidea sinapis</name>
    <dbReference type="NCBI Taxonomy" id="189913"/>
    <lineage>
        <taxon>Eukaryota</taxon>
        <taxon>Metazoa</taxon>
        <taxon>Ecdysozoa</taxon>
        <taxon>Arthropoda</taxon>
        <taxon>Hexapoda</taxon>
        <taxon>Insecta</taxon>
        <taxon>Pterygota</taxon>
        <taxon>Neoptera</taxon>
        <taxon>Endopterygota</taxon>
        <taxon>Lepidoptera</taxon>
        <taxon>Glossata</taxon>
        <taxon>Ditrysia</taxon>
        <taxon>Papilionoidea</taxon>
        <taxon>Pieridae</taxon>
        <taxon>Dismorphiinae</taxon>
        <taxon>Leptidea</taxon>
    </lineage>
</organism>
<keyword evidence="1" id="KW-0812">Transmembrane</keyword>
<keyword evidence="1" id="KW-0472">Membrane</keyword>
<evidence type="ECO:0000256" key="1">
    <source>
        <dbReference type="SAM" id="Phobius"/>
    </source>
</evidence>
<sequence>MLEFLIYYLFGAICFVIIYEVILYCRNDHSLFYAGVKVFVRLWKKEMAPTVSFLKVVDVTSHEDLV</sequence>
<dbReference type="Proteomes" id="UP000324832">
    <property type="component" value="Unassembled WGS sequence"/>
</dbReference>
<reference evidence="2 3" key="1">
    <citation type="submission" date="2017-07" db="EMBL/GenBank/DDBJ databases">
        <authorList>
            <person name="Talla V."/>
            <person name="Backstrom N."/>
        </authorList>
    </citation>
    <scope>NUCLEOTIDE SEQUENCE [LARGE SCALE GENOMIC DNA]</scope>
</reference>
<gene>
    <name evidence="2" type="ORF">LSINAPIS_LOCUS15088</name>
</gene>
<keyword evidence="1" id="KW-1133">Transmembrane helix</keyword>
<evidence type="ECO:0000313" key="2">
    <source>
        <dbReference type="EMBL" id="VVD05590.1"/>
    </source>
</evidence>
<feature type="transmembrane region" description="Helical" evidence="1">
    <location>
        <begin position="6"/>
        <end position="25"/>
    </location>
</feature>
<keyword evidence="3" id="KW-1185">Reference proteome</keyword>
<accession>A0A5E4R5N2</accession>
<dbReference type="AlphaFoldDB" id="A0A5E4R5N2"/>
<dbReference type="EMBL" id="FZQP02006992">
    <property type="protein sequence ID" value="VVD05590.1"/>
    <property type="molecule type" value="Genomic_DNA"/>
</dbReference>
<proteinExistence type="predicted"/>